<feature type="compositionally biased region" description="Polar residues" evidence="1">
    <location>
        <begin position="262"/>
        <end position="271"/>
    </location>
</feature>
<feature type="transmembrane region" description="Helical" evidence="2">
    <location>
        <begin position="463"/>
        <end position="484"/>
    </location>
</feature>
<evidence type="ECO:0000313" key="3">
    <source>
        <dbReference type="EMBL" id="SCL92760.1"/>
    </source>
</evidence>
<accession>A0A1C6WTF5</accession>
<keyword evidence="2" id="KW-0812">Transmembrane</keyword>
<dbReference type="NCBIfam" id="TIGR01590">
    <property type="entry name" value="yir-bir-cir_Pla"/>
    <property type="match status" value="1"/>
</dbReference>
<sequence length="510" mass="57302">MFEVCGIIKKIDDCLSKDVSSTGNECSDDVLYTVYCPSTKEGQKGQCETDGGRISAGFIWLLEMFKTLDDVNDFKDINDKYAEYAILWLSSKNKSISSDMHVSVTTIYDILKVKNHTWYNEYRDKIEKKRNAMNFGDYHMGKLYALLNELCNTITKYNENSSFPNEYLNYANKYFDTYKELVTKVSKVKNCDSYCNVLSTLKNAYVDFRDEKNGSDPESQLPVFNVEGMESCEKLCEQKKKESNNKKSMDEKSKDNTPPVLPQQSESQNGNELKKSQNGGSSESNGQNGSKIEQNGSGSTSVGFFDLWSPFRGFILNGTEIYNKAFQLINEHQQSFKNATKKISDVYNSAMDNLKGAYGTSSIYFSEFISNLIGQLNKIDTSPKSSDKLPVSGDSMDGGNARDQLKSTPPEVSEPTTPSTKDTIPDPSSNTITNNENITNVANVKTKETPSIWCIGTNENCDITGIGIIVISISITLAIMYKYLEFGWRKALKRKKNMKKVINSIEGKRQ</sequence>
<feature type="compositionally biased region" description="Basic and acidic residues" evidence="1">
    <location>
        <begin position="240"/>
        <end position="255"/>
    </location>
</feature>
<protein>
    <submittedName>
        <fullName evidence="3">Plasmodium variant antigen protein Cir/Yir/Bir, putative</fullName>
    </submittedName>
</protein>
<dbReference type="Pfam" id="PF06022">
    <property type="entry name" value="Cir_Bir_Yir"/>
    <property type="match status" value="1"/>
</dbReference>
<feature type="compositionally biased region" description="Low complexity" evidence="1">
    <location>
        <begin position="407"/>
        <end position="420"/>
    </location>
</feature>
<reference evidence="3" key="1">
    <citation type="submission" date="2016-08" db="EMBL/GenBank/DDBJ databases">
        <authorList>
            <consortium name="Pathogen Informatics"/>
        </authorList>
    </citation>
    <scope>NUCLEOTIDE SEQUENCE</scope>
    <source>
        <strain evidence="3">AJ</strain>
    </source>
</reference>
<feature type="region of interest" description="Disordered" evidence="1">
    <location>
        <begin position="240"/>
        <end position="297"/>
    </location>
</feature>
<keyword evidence="2" id="KW-0472">Membrane</keyword>
<name>A0A1C6WTF5_PLACU</name>
<organism evidence="3">
    <name type="scientific">Plasmodium chabaudi chabaudi</name>
    <dbReference type="NCBI Taxonomy" id="31271"/>
    <lineage>
        <taxon>Eukaryota</taxon>
        <taxon>Sar</taxon>
        <taxon>Alveolata</taxon>
        <taxon>Apicomplexa</taxon>
        <taxon>Aconoidasida</taxon>
        <taxon>Haemosporida</taxon>
        <taxon>Plasmodiidae</taxon>
        <taxon>Plasmodium</taxon>
        <taxon>Plasmodium (Vinckeia)</taxon>
    </lineage>
</organism>
<evidence type="ECO:0000256" key="1">
    <source>
        <dbReference type="SAM" id="MobiDB-lite"/>
    </source>
</evidence>
<feature type="non-terminal residue" evidence="3">
    <location>
        <position position="510"/>
    </location>
</feature>
<feature type="compositionally biased region" description="Low complexity" evidence="1">
    <location>
        <begin position="276"/>
        <end position="291"/>
    </location>
</feature>
<evidence type="ECO:0000256" key="2">
    <source>
        <dbReference type="SAM" id="Phobius"/>
    </source>
</evidence>
<proteinExistence type="predicted"/>
<keyword evidence="2" id="KW-1133">Transmembrane helix</keyword>
<dbReference type="EMBL" id="FMIL01000405">
    <property type="protein sequence ID" value="SCL92760.1"/>
    <property type="molecule type" value="Genomic_DNA"/>
</dbReference>
<dbReference type="AlphaFoldDB" id="A0A1C6WTF5"/>
<feature type="region of interest" description="Disordered" evidence="1">
    <location>
        <begin position="382"/>
        <end position="434"/>
    </location>
</feature>
<dbReference type="Proteomes" id="UP000507163">
    <property type="component" value="Unassembled WGS sequence"/>
</dbReference>
<gene>
    <name evidence="3" type="ORF">PCHAJ_000535400</name>
</gene>
<dbReference type="InterPro" id="IPR006477">
    <property type="entry name" value="Yir_bir_cir"/>
</dbReference>